<keyword evidence="1" id="KW-0732">Signal</keyword>
<evidence type="ECO:0000313" key="2">
    <source>
        <dbReference type="EMBL" id="JAC94819.1"/>
    </source>
</evidence>
<organism evidence="2">
    <name type="scientific">Unedogemmula bisaya</name>
    <name type="common">Sea snail</name>
    <name type="synonym">Lophiotoma bisaya</name>
    <dbReference type="NCBI Taxonomy" id="746885"/>
    <lineage>
        <taxon>Eukaryota</taxon>
        <taxon>Metazoa</taxon>
        <taxon>Spiralia</taxon>
        <taxon>Lophotrochozoa</taxon>
        <taxon>Mollusca</taxon>
        <taxon>Gastropoda</taxon>
        <taxon>Caenogastropoda</taxon>
        <taxon>Neogastropoda</taxon>
        <taxon>Conoidea</taxon>
        <taxon>Turridae</taxon>
        <taxon>Unedogemmula</taxon>
    </lineage>
</organism>
<accession>A0A098LXX5</accession>
<name>A0A098LXX5_UNEBI</name>
<protein>
    <submittedName>
        <fullName evidence="2">Ubs_38 putative toxin</fullName>
    </submittedName>
</protein>
<reference evidence="2" key="1">
    <citation type="journal article" date="2014" name="Toxicon">
        <title>A bioinformatics survey for conotoxin-like sequences in three turrid snail venom duct transcriptomes.</title>
        <authorList>
            <person name="Gonzales D.T."/>
            <person name="Saloma C.P."/>
        </authorList>
    </citation>
    <scope>NUCLEOTIDE SEQUENCE</scope>
    <source>
        <tissue evidence="2">Venom duct</tissue>
    </source>
</reference>
<dbReference type="AlphaFoldDB" id="A0A098LXX5"/>
<dbReference type="EMBL" id="GBQY01000038">
    <property type="protein sequence ID" value="JAC94819.1"/>
    <property type="molecule type" value="Transcribed_RNA"/>
</dbReference>
<sequence>MAAMMKLSVTFVILLMLFQLRTSEGSNSGSKQGGTKRGTYIRRQIQSCIGAPCREHTDCCNDYHYCRYTECQPVEELIEEPTLLYGK</sequence>
<feature type="chain" id="PRO_5001944939" evidence="1">
    <location>
        <begin position="26"/>
        <end position="87"/>
    </location>
</feature>
<proteinExistence type="predicted"/>
<reference evidence="2" key="2">
    <citation type="submission" date="2014-09" db="EMBL/GenBank/DDBJ databases">
        <authorList>
            <person name="Gonzales D.T.T."/>
            <person name="Saloma C.P."/>
        </authorList>
    </citation>
    <scope>NUCLEOTIDE SEQUENCE</scope>
    <source>
        <tissue evidence="2">Venom duct</tissue>
    </source>
</reference>
<evidence type="ECO:0000256" key="1">
    <source>
        <dbReference type="SAM" id="SignalP"/>
    </source>
</evidence>
<feature type="signal peptide" evidence="1">
    <location>
        <begin position="1"/>
        <end position="25"/>
    </location>
</feature>